<feature type="region of interest" description="Disordered" evidence="4">
    <location>
        <begin position="36"/>
        <end position="55"/>
    </location>
</feature>
<keyword evidence="6" id="KW-1185">Reference proteome</keyword>
<evidence type="ECO:0000256" key="4">
    <source>
        <dbReference type="SAM" id="MobiDB-lite"/>
    </source>
</evidence>
<dbReference type="InterPro" id="IPR002110">
    <property type="entry name" value="Ankyrin_rpt"/>
</dbReference>
<keyword evidence="1" id="KW-0677">Repeat</keyword>
<reference evidence="5 6" key="1">
    <citation type="submission" date="2020-11" db="EMBL/GenBank/DDBJ databases">
        <title>Streptomyces spirodelae sp. nov., isolated from duckweed.</title>
        <authorList>
            <person name="Saimee Y."/>
            <person name="Duangmal K."/>
        </authorList>
    </citation>
    <scope>NUCLEOTIDE SEQUENCE [LARGE SCALE GENOMIC DNA]</scope>
    <source>
        <strain evidence="5 6">S16-07</strain>
    </source>
</reference>
<dbReference type="SUPFAM" id="SSF48403">
    <property type="entry name" value="Ankyrin repeat"/>
    <property type="match status" value="1"/>
</dbReference>
<dbReference type="Pfam" id="PF12796">
    <property type="entry name" value="Ank_2"/>
    <property type="match status" value="1"/>
</dbReference>
<evidence type="ECO:0000256" key="2">
    <source>
        <dbReference type="ARBA" id="ARBA00023043"/>
    </source>
</evidence>
<comment type="caution">
    <text evidence="5">The sequence shown here is derived from an EMBL/GenBank/DDBJ whole genome shotgun (WGS) entry which is preliminary data.</text>
</comment>
<dbReference type="EMBL" id="JADKMA010000037">
    <property type="protein sequence ID" value="MBO8192003.1"/>
    <property type="molecule type" value="Genomic_DNA"/>
</dbReference>
<dbReference type="Gene3D" id="1.25.40.20">
    <property type="entry name" value="Ankyrin repeat-containing domain"/>
    <property type="match status" value="1"/>
</dbReference>
<name>A0ABS3X9F6_9ACTN</name>
<protein>
    <submittedName>
        <fullName evidence="5">Ankyrin repeat domain-containing protein</fullName>
    </submittedName>
</protein>
<keyword evidence="2 3" id="KW-0040">ANK repeat</keyword>
<dbReference type="Proteomes" id="UP001519064">
    <property type="component" value="Unassembled WGS sequence"/>
</dbReference>
<dbReference type="PROSITE" id="PS50297">
    <property type="entry name" value="ANK_REP_REGION"/>
    <property type="match status" value="2"/>
</dbReference>
<evidence type="ECO:0000313" key="6">
    <source>
        <dbReference type="Proteomes" id="UP001519064"/>
    </source>
</evidence>
<evidence type="ECO:0000313" key="5">
    <source>
        <dbReference type="EMBL" id="MBO8192003.1"/>
    </source>
</evidence>
<dbReference type="InterPro" id="IPR036770">
    <property type="entry name" value="Ankyrin_rpt-contain_sf"/>
</dbReference>
<organism evidence="5 6">
    <name type="scientific">Streptomyces oryzae</name>
    <dbReference type="NCBI Taxonomy" id="1434886"/>
    <lineage>
        <taxon>Bacteria</taxon>
        <taxon>Bacillati</taxon>
        <taxon>Actinomycetota</taxon>
        <taxon>Actinomycetes</taxon>
        <taxon>Kitasatosporales</taxon>
        <taxon>Streptomycetaceae</taxon>
        <taxon>Streptomyces</taxon>
    </lineage>
</organism>
<proteinExistence type="predicted"/>
<feature type="repeat" description="ANK" evidence="3">
    <location>
        <begin position="46"/>
        <end position="71"/>
    </location>
</feature>
<gene>
    <name evidence="5" type="ORF">ITI46_10010</name>
</gene>
<feature type="repeat" description="ANK" evidence="3">
    <location>
        <begin position="13"/>
        <end position="45"/>
    </location>
</feature>
<accession>A0ABS3X9F6</accession>
<dbReference type="SMART" id="SM00248">
    <property type="entry name" value="ANK"/>
    <property type="match status" value="2"/>
</dbReference>
<sequence length="156" mass="16544">MSAGADVNGTDERGWTPLLAASSSAFREGIELLLSAGADPNSRDDQGCTPLHEAAENGDADIVHLLLAAGARPHPPVIPHRCRERPGRSRGLGTGTQPLPQARSGPRRAQLAPCRTSPGTSPPAARPLLQGDPRHAHTFRRVQNDQLGLHRALLCQ</sequence>
<dbReference type="PANTHER" id="PTHR24171:SF8">
    <property type="entry name" value="BRCA1-ASSOCIATED RING DOMAIN PROTEIN 1"/>
    <property type="match status" value="1"/>
</dbReference>
<dbReference type="PANTHER" id="PTHR24171">
    <property type="entry name" value="ANKYRIN REPEAT DOMAIN-CONTAINING PROTEIN 39-RELATED"/>
    <property type="match status" value="1"/>
</dbReference>
<dbReference type="PROSITE" id="PS50088">
    <property type="entry name" value="ANK_REPEAT"/>
    <property type="match status" value="2"/>
</dbReference>
<evidence type="ECO:0000256" key="1">
    <source>
        <dbReference type="ARBA" id="ARBA00022737"/>
    </source>
</evidence>
<evidence type="ECO:0000256" key="3">
    <source>
        <dbReference type="PROSITE-ProRule" id="PRU00023"/>
    </source>
</evidence>
<feature type="region of interest" description="Disordered" evidence="4">
    <location>
        <begin position="73"/>
        <end position="131"/>
    </location>
</feature>